<feature type="transmembrane region" description="Helical" evidence="6">
    <location>
        <begin position="347"/>
        <end position="367"/>
    </location>
</feature>
<comment type="caution">
    <text evidence="7">The sequence shown here is derived from an EMBL/GenBank/DDBJ whole genome shotgun (WGS) entry which is preliminary data.</text>
</comment>
<evidence type="ECO:0000256" key="3">
    <source>
        <dbReference type="ARBA" id="ARBA00022692"/>
    </source>
</evidence>
<keyword evidence="2" id="KW-1003">Cell membrane</keyword>
<accession>A0ABW3THM7</accession>
<evidence type="ECO:0000256" key="1">
    <source>
        <dbReference type="ARBA" id="ARBA00004651"/>
    </source>
</evidence>
<keyword evidence="3 6" id="KW-0812">Transmembrane</keyword>
<dbReference type="Proteomes" id="UP001597151">
    <property type="component" value="Unassembled WGS sequence"/>
</dbReference>
<feature type="transmembrane region" description="Helical" evidence="6">
    <location>
        <begin position="274"/>
        <end position="297"/>
    </location>
</feature>
<feature type="transmembrane region" description="Helical" evidence="6">
    <location>
        <begin position="31"/>
        <end position="50"/>
    </location>
</feature>
<proteinExistence type="predicted"/>
<feature type="transmembrane region" description="Helical" evidence="6">
    <location>
        <begin position="101"/>
        <end position="121"/>
    </location>
</feature>
<feature type="transmembrane region" description="Helical" evidence="6">
    <location>
        <begin position="133"/>
        <end position="151"/>
    </location>
</feature>
<reference evidence="8" key="1">
    <citation type="journal article" date="2019" name="Int. J. Syst. Evol. Microbiol.">
        <title>The Global Catalogue of Microorganisms (GCM) 10K type strain sequencing project: providing services to taxonomists for standard genome sequencing and annotation.</title>
        <authorList>
            <consortium name="The Broad Institute Genomics Platform"/>
            <consortium name="The Broad Institute Genome Sequencing Center for Infectious Disease"/>
            <person name="Wu L."/>
            <person name="Ma J."/>
        </authorList>
    </citation>
    <scope>NUCLEOTIDE SEQUENCE [LARGE SCALE GENOMIC DNA]</scope>
    <source>
        <strain evidence="8">CCUG 55328</strain>
    </source>
</reference>
<evidence type="ECO:0000256" key="2">
    <source>
        <dbReference type="ARBA" id="ARBA00022475"/>
    </source>
</evidence>
<dbReference type="EMBL" id="JBHTKR010000004">
    <property type="protein sequence ID" value="MFD1195245.1"/>
    <property type="molecule type" value="Genomic_DNA"/>
</dbReference>
<dbReference type="PANTHER" id="PTHR30250">
    <property type="entry name" value="PST FAMILY PREDICTED COLANIC ACID TRANSPORTER"/>
    <property type="match status" value="1"/>
</dbReference>
<evidence type="ECO:0000256" key="6">
    <source>
        <dbReference type="SAM" id="Phobius"/>
    </source>
</evidence>
<sequence length="401" mass="42315">MATGSQAISSIANFLFVLSLLANLTPAAFGLYSIAFAVVLAGTAILQGFFQLQMVTNLPHLAEGRRHEFVSALFLAQLIAMLVVTIATIGFAGALPGKTDYLQLATASALAILGLSGKEFLIRYLFAASQISLWIAALNILAAATLAVLAMSGLPSRGPQHAMLGYALAQIAAMLLGLFVTRVCLRPKGCWDLLRAIATNGAWGAFSAVTYSLRSSAHTFIAGATLSLVDVGQMNAARTLLTPATLMIPTLSAVMLPRLSQVMAFGSRQGLGRLALRIVVALSIMVVVYAGLLALAWPLLVKYLLGSGFIGLGPYVALWSAFALSIAVRNVAEWTLQAMQLFQSLSLYNLLAAAVTLSAVTIMTLAWGVTGAISGLIIGELFMIVLCTCFVFKRLAEQPDI</sequence>
<keyword evidence="8" id="KW-1185">Reference proteome</keyword>
<evidence type="ECO:0000313" key="7">
    <source>
        <dbReference type="EMBL" id="MFD1195245.1"/>
    </source>
</evidence>
<name>A0ABW3THM7_9RHOB</name>
<keyword evidence="4 6" id="KW-1133">Transmembrane helix</keyword>
<gene>
    <name evidence="7" type="ORF">ACFQ3C_11235</name>
</gene>
<feature type="transmembrane region" description="Helical" evidence="6">
    <location>
        <begin position="70"/>
        <end position="95"/>
    </location>
</feature>
<comment type="subcellular location">
    <subcellularLocation>
        <location evidence="1">Cell membrane</location>
        <topology evidence="1">Multi-pass membrane protein</topology>
    </subcellularLocation>
</comment>
<feature type="transmembrane region" description="Helical" evidence="6">
    <location>
        <begin position="373"/>
        <end position="392"/>
    </location>
</feature>
<evidence type="ECO:0000313" key="8">
    <source>
        <dbReference type="Proteomes" id="UP001597151"/>
    </source>
</evidence>
<dbReference type="RefSeq" id="WP_380791733.1">
    <property type="nucleotide sequence ID" value="NZ_JBHTKR010000004.1"/>
</dbReference>
<evidence type="ECO:0000256" key="5">
    <source>
        <dbReference type="ARBA" id="ARBA00023136"/>
    </source>
</evidence>
<feature type="transmembrane region" description="Helical" evidence="6">
    <location>
        <begin position="163"/>
        <end position="185"/>
    </location>
</feature>
<evidence type="ECO:0000256" key="4">
    <source>
        <dbReference type="ARBA" id="ARBA00022989"/>
    </source>
</evidence>
<keyword evidence="5 6" id="KW-0472">Membrane</keyword>
<protein>
    <submittedName>
        <fullName evidence="7">Lipopolysaccharide biosynthesis protein</fullName>
    </submittedName>
</protein>
<organism evidence="7 8">
    <name type="scientific">Seohaeicola saemankumensis</name>
    <dbReference type="NCBI Taxonomy" id="481181"/>
    <lineage>
        <taxon>Bacteria</taxon>
        <taxon>Pseudomonadati</taxon>
        <taxon>Pseudomonadota</taxon>
        <taxon>Alphaproteobacteria</taxon>
        <taxon>Rhodobacterales</taxon>
        <taxon>Roseobacteraceae</taxon>
        <taxon>Seohaeicola</taxon>
    </lineage>
</organism>
<dbReference type="InterPro" id="IPR002797">
    <property type="entry name" value="Polysacc_synth"/>
</dbReference>
<dbReference type="Pfam" id="PF01943">
    <property type="entry name" value="Polysacc_synt"/>
    <property type="match status" value="1"/>
</dbReference>
<dbReference type="InterPro" id="IPR050833">
    <property type="entry name" value="Poly_Biosynth_Transport"/>
</dbReference>
<feature type="transmembrane region" description="Helical" evidence="6">
    <location>
        <begin position="303"/>
        <end position="326"/>
    </location>
</feature>
<feature type="transmembrane region" description="Helical" evidence="6">
    <location>
        <begin position="7"/>
        <end position="25"/>
    </location>
</feature>
<dbReference type="PANTHER" id="PTHR30250:SF11">
    <property type="entry name" value="O-ANTIGEN TRANSPORTER-RELATED"/>
    <property type="match status" value="1"/>
</dbReference>